<evidence type="ECO:0000256" key="1">
    <source>
        <dbReference type="ARBA" id="ARBA00005474"/>
    </source>
</evidence>
<dbReference type="PANTHER" id="PTHR31301">
    <property type="entry name" value="LOB DOMAIN-CONTAINING PROTEIN 4-RELATED"/>
    <property type="match status" value="1"/>
</dbReference>
<evidence type="ECO:0000259" key="2">
    <source>
        <dbReference type="PROSITE" id="PS50891"/>
    </source>
</evidence>
<dbReference type="PANTHER" id="PTHR31301:SF84">
    <property type="entry name" value="LOB DOMAIN-CONTAINING PROTEIN 12-LIKE"/>
    <property type="match status" value="1"/>
</dbReference>
<proteinExistence type="inferred from homology"/>
<dbReference type="AlphaFoldDB" id="A0AAQ3MIM6"/>
<evidence type="ECO:0000313" key="4">
    <source>
        <dbReference type="Proteomes" id="UP001374535"/>
    </source>
</evidence>
<organism evidence="3 4">
    <name type="scientific">Vigna mungo</name>
    <name type="common">Black gram</name>
    <name type="synonym">Phaseolus mungo</name>
    <dbReference type="NCBI Taxonomy" id="3915"/>
    <lineage>
        <taxon>Eukaryota</taxon>
        <taxon>Viridiplantae</taxon>
        <taxon>Streptophyta</taxon>
        <taxon>Embryophyta</taxon>
        <taxon>Tracheophyta</taxon>
        <taxon>Spermatophyta</taxon>
        <taxon>Magnoliopsida</taxon>
        <taxon>eudicotyledons</taxon>
        <taxon>Gunneridae</taxon>
        <taxon>Pentapetalae</taxon>
        <taxon>rosids</taxon>
        <taxon>fabids</taxon>
        <taxon>Fabales</taxon>
        <taxon>Fabaceae</taxon>
        <taxon>Papilionoideae</taxon>
        <taxon>50 kb inversion clade</taxon>
        <taxon>NPAAA clade</taxon>
        <taxon>indigoferoid/millettioid clade</taxon>
        <taxon>Phaseoleae</taxon>
        <taxon>Vigna</taxon>
    </lineage>
</organism>
<protein>
    <recommendedName>
        <fullName evidence="2">LOB domain-containing protein</fullName>
    </recommendedName>
</protein>
<name>A0AAQ3MIM6_VIGMU</name>
<dbReference type="Proteomes" id="UP001374535">
    <property type="component" value="Chromosome 11"/>
</dbReference>
<dbReference type="Pfam" id="PF03195">
    <property type="entry name" value="LOB"/>
    <property type="match status" value="1"/>
</dbReference>
<dbReference type="EMBL" id="CP144690">
    <property type="protein sequence ID" value="WVY91906.1"/>
    <property type="molecule type" value="Genomic_DNA"/>
</dbReference>
<accession>A0AAQ3MIM6</accession>
<evidence type="ECO:0000313" key="3">
    <source>
        <dbReference type="EMBL" id="WVY91906.1"/>
    </source>
</evidence>
<keyword evidence="4" id="KW-1185">Reference proteome</keyword>
<gene>
    <name evidence="3" type="ORF">V8G54_037420</name>
</gene>
<feature type="domain" description="LOB" evidence="2">
    <location>
        <begin position="6"/>
        <end position="107"/>
    </location>
</feature>
<reference evidence="3 4" key="1">
    <citation type="journal article" date="2023" name="Life. Sci Alliance">
        <title>Evolutionary insights into 3D genome organization and epigenetic landscape of Vigna mungo.</title>
        <authorList>
            <person name="Junaid A."/>
            <person name="Singh B."/>
            <person name="Bhatia S."/>
        </authorList>
    </citation>
    <scope>NUCLEOTIDE SEQUENCE [LARGE SCALE GENOMIC DNA]</scope>
    <source>
        <strain evidence="3">Urdbean</strain>
    </source>
</reference>
<dbReference type="InterPro" id="IPR004883">
    <property type="entry name" value="LOB"/>
</dbReference>
<dbReference type="PROSITE" id="PS50891">
    <property type="entry name" value="LOB"/>
    <property type="match status" value="1"/>
</dbReference>
<comment type="similarity">
    <text evidence="1">Belongs to the LOB domain-containing protein family.</text>
</comment>
<sequence>MSGNCSPCASCKLLRRRCSQNCLFAPYFPANDLHKFAMVHKVFGCKNLTKMLKDVPVEKREDVVKSLVYEANARVRNPVYGCVGIISNLEIQVSELQTQLAVAQTEILTMKMQQAFTFNNGDISP</sequence>